<comment type="caution">
    <text evidence="2">The sequence shown here is derived from an EMBL/GenBank/DDBJ whole genome shotgun (WGS) entry which is preliminary data.</text>
</comment>
<name>A0ABR3WV54_9PEZI</name>
<feature type="region of interest" description="Disordered" evidence="1">
    <location>
        <begin position="94"/>
        <end position="113"/>
    </location>
</feature>
<accession>A0ABR3WV54</accession>
<dbReference type="EMBL" id="JAZHXJ010000243">
    <property type="protein sequence ID" value="KAL1867337.1"/>
    <property type="molecule type" value="Genomic_DNA"/>
</dbReference>
<organism evidence="2 3">
    <name type="scientific">Phialemonium thermophilum</name>
    <dbReference type="NCBI Taxonomy" id="223376"/>
    <lineage>
        <taxon>Eukaryota</taxon>
        <taxon>Fungi</taxon>
        <taxon>Dikarya</taxon>
        <taxon>Ascomycota</taxon>
        <taxon>Pezizomycotina</taxon>
        <taxon>Sordariomycetes</taxon>
        <taxon>Sordariomycetidae</taxon>
        <taxon>Cephalothecales</taxon>
        <taxon>Cephalothecaceae</taxon>
        <taxon>Phialemonium</taxon>
    </lineage>
</organism>
<protein>
    <submittedName>
        <fullName evidence="2">Uncharacterized protein</fullName>
    </submittedName>
</protein>
<evidence type="ECO:0000256" key="1">
    <source>
        <dbReference type="SAM" id="MobiDB-lite"/>
    </source>
</evidence>
<sequence length="159" mass="18208">MLRYNVLYRFARVFDWSGTDLLSPVSIHPSALLTKDSHARHLPYPCHWLKGPSPGRYPVLRILLSLFFIVSLFSCPHTTHVLLHAQTPTPLWPQARSRRFKSAGKKKEDEKHKDKDIEVLPLCHTATPLFPHRRLQGSPPPCPFLDIVRHGDPARRSVA</sequence>
<proteinExistence type="predicted"/>
<gene>
    <name evidence="2" type="ORF">VTK73DRAFT_4244</name>
</gene>
<keyword evidence="3" id="KW-1185">Reference proteome</keyword>
<reference evidence="2 3" key="1">
    <citation type="journal article" date="2024" name="Commun. Biol.">
        <title>Comparative genomic analysis of thermophilic fungi reveals convergent evolutionary adaptations and gene losses.</title>
        <authorList>
            <person name="Steindorff A.S."/>
            <person name="Aguilar-Pontes M.V."/>
            <person name="Robinson A.J."/>
            <person name="Andreopoulos B."/>
            <person name="LaButti K."/>
            <person name="Kuo A."/>
            <person name="Mondo S."/>
            <person name="Riley R."/>
            <person name="Otillar R."/>
            <person name="Haridas S."/>
            <person name="Lipzen A."/>
            <person name="Grimwood J."/>
            <person name="Schmutz J."/>
            <person name="Clum A."/>
            <person name="Reid I.D."/>
            <person name="Moisan M.C."/>
            <person name="Butler G."/>
            <person name="Nguyen T.T.M."/>
            <person name="Dewar K."/>
            <person name="Conant G."/>
            <person name="Drula E."/>
            <person name="Henrissat B."/>
            <person name="Hansel C."/>
            <person name="Singer S."/>
            <person name="Hutchinson M.I."/>
            <person name="de Vries R.P."/>
            <person name="Natvig D.O."/>
            <person name="Powell A.J."/>
            <person name="Tsang A."/>
            <person name="Grigoriev I.V."/>
        </authorList>
    </citation>
    <scope>NUCLEOTIDE SEQUENCE [LARGE SCALE GENOMIC DNA]</scope>
    <source>
        <strain evidence="2 3">ATCC 24622</strain>
    </source>
</reference>
<evidence type="ECO:0000313" key="2">
    <source>
        <dbReference type="EMBL" id="KAL1867337.1"/>
    </source>
</evidence>
<evidence type="ECO:0000313" key="3">
    <source>
        <dbReference type="Proteomes" id="UP001586593"/>
    </source>
</evidence>
<dbReference type="Proteomes" id="UP001586593">
    <property type="component" value="Unassembled WGS sequence"/>
</dbReference>